<proteinExistence type="predicted"/>
<accession>A0AAD7DHB8</accession>
<feature type="region of interest" description="Disordered" evidence="1">
    <location>
        <begin position="63"/>
        <end position="103"/>
    </location>
</feature>
<dbReference type="EMBL" id="JARKIE010000056">
    <property type="protein sequence ID" value="KAJ7691777.1"/>
    <property type="molecule type" value="Genomic_DNA"/>
</dbReference>
<name>A0AAD7DHB8_MYCRO</name>
<evidence type="ECO:0000313" key="3">
    <source>
        <dbReference type="Proteomes" id="UP001221757"/>
    </source>
</evidence>
<sequence>MAWWFKVRIYSIYFRRSLMAPHYSNGLRRSQPRRRHTGPHPLVCRSPRLLHIPRLVHPYHTIPQQCSNVDDPHPPDPSQRLPHRDSRRHRDAHSPRHQGIPYNADLDGISADLRWRCASPLKVIFPCPPNAEYSAQSNARKARFAERFLWGMRKEGPRHLYSGGRDFLGGKPDAGGGFCLDGGRGRGIDDPGERGRGLGEYSPQRDHRICLST</sequence>
<reference evidence="2" key="1">
    <citation type="submission" date="2023-03" db="EMBL/GenBank/DDBJ databases">
        <title>Massive genome expansion in bonnet fungi (Mycena s.s.) driven by repeated elements and novel gene families across ecological guilds.</title>
        <authorList>
            <consortium name="Lawrence Berkeley National Laboratory"/>
            <person name="Harder C.B."/>
            <person name="Miyauchi S."/>
            <person name="Viragh M."/>
            <person name="Kuo A."/>
            <person name="Thoen E."/>
            <person name="Andreopoulos B."/>
            <person name="Lu D."/>
            <person name="Skrede I."/>
            <person name="Drula E."/>
            <person name="Henrissat B."/>
            <person name="Morin E."/>
            <person name="Kohler A."/>
            <person name="Barry K."/>
            <person name="LaButti K."/>
            <person name="Morin E."/>
            <person name="Salamov A."/>
            <person name="Lipzen A."/>
            <person name="Mereny Z."/>
            <person name="Hegedus B."/>
            <person name="Baldrian P."/>
            <person name="Stursova M."/>
            <person name="Weitz H."/>
            <person name="Taylor A."/>
            <person name="Grigoriev I.V."/>
            <person name="Nagy L.G."/>
            <person name="Martin F."/>
            <person name="Kauserud H."/>
        </authorList>
    </citation>
    <scope>NUCLEOTIDE SEQUENCE</scope>
    <source>
        <strain evidence="2">CBHHK067</strain>
    </source>
</reference>
<feature type="region of interest" description="Disordered" evidence="1">
    <location>
        <begin position="184"/>
        <end position="205"/>
    </location>
</feature>
<evidence type="ECO:0000313" key="2">
    <source>
        <dbReference type="EMBL" id="KAJ7691777.1"/>
    </source>
</evidence>
<protein>
    <submittedName>
        <fullName evidence="2">Uncharacterized protein</fullName>
    </submittedName>
</protein>
<dbReference type="AlphaFoldDB" id="A0AAD7DHB8"/>
<organism evidence="2 3">
    <name type="scientific">Mycena rosella</name>
    <name type="common">Pink bonnet</name>
    <name type="synonym">Agaricus rosellus</name>
    <dbReference type="NCBI Taxonomy" id="1033263"/>
    <lineage>
        <taxon>Eukaryota</taxon>
        <taxon>Fungi</taxon>
        <taxon>Dikarya</taxon>
        <taxon>Basidiomycota</taxon>
        <taxon>Agaricomycotina</taxon>
        <taxon>Agaricomycetes</taxon>
        <taxon>Agaricomycetidae</taxon>
        <taxon>Agaricales</taxon>
        <taxon>Marasmiineae</taxon>
        <taxon>Mycenaceae</taxon>
        <taxon>Mycena</taxon>
    </lineage>
</organism>
<keyword evidence="3" id="KW-1185">Reference proteome</keyword>
<gene>
    <name evidence="2" type="ORF">B0H17DRAFT_1062632</name>
</gene>
<comment type="caution">
    <text evidence="2">The sequence shown here is derived from an EMBL/GenBank/DDBJ whole genome shotgun (WGS) entry which is preliminary data.</text>
</comment>
<dbReference type="Proteomes" id="UP001221757">
    <property type="component" value="Unassembled WGS sequence"/>
</dbReference>
<evidence type="ECO:0000256" key="1">
    <source>
        <dbReference type="SAM" id="MobiDB-lite"/>
    </source>
</evidence>